<dbReference type="STRING" id="696281.Desru_3815"/>
<dbReference type="KEGG" id="dru:Desru_3815"/>
<feature type="transmembrane region" description="Helical" evidence="1">
    <location>
        <begin position="314"/>
        <end position="341"/>
    </location>
</feature>
<organism evidence="2 3">
    <name type="scientific">Desulforamulus ruminis (strain ATCC 23193 / DSM 2154 / NCIMB 8452 / DL)</name>
    <name type="common">Desulfotomaculum ruminis</name>
    <dbReference type="NCBI Taxonomy" id="696281"/>
    <lineage>
        <taxon>Bacteria</taxon>
        <taxon>Bacillati</taxon>
        <taxon>Bacillota</taxon>
        <taxon>Clostridia</taxon>
        <taxon>Eubacteriales</taxon>
        <taxon>Peptococcaceae</taxon>
        <taxon>Desulforamulus</taxon>
    </lineage>
</organism>
<dbReference type="eggNOG" id="COG1906">
    <property type="taxonomic scope" value="Bacteria"/>
</dbReference>
<feature type="transmembrane region" description="Helical" evidence="1">
    <location>
        <begin position="353"/>
        <end position="378"/>
    </location>
</feature>
<feature type="transmembrane region" description="Helical" evidence="1">
    <location>
        <begin position="390"/>
        <end position="408"/>
    </location>
</feature>
<accession>F6DQL8</accession>
<sequence>MFPLLKVLAIFLIIIIMLRRKFSLGVTMLVSTSVLGFLFGLGWLPLIRQVGLTLVSPSTVELIAALVLIMILESVMRQTLMLRAMTDSLFKLPWNPRVLLISIPAIVGFLPSAGGARFSAPLVAAATSGSPYRSEDKVFINFWFRHIWEYSLPLYPGLLLASHFSGIPLSTILIWQWPFTVLWLLLGYWYVFRRYKKEDTVEKIKAAKPDRPIPQEGANPLKSLVANTWPLWATVMLVLGRVPIVPALSVVLGLLIFQKRYSPKAIYRTLTDRLTIQIVFLTWGTMAFKDVLEVSGAIPQVSGAISSLGIPTDIIIFLLPLMIGLLTGLVQACIGVAFPLVMSMIEPTAGYVMLAYVSGVVGVMLSPVHLCLILTVEYFKTDFMRSYKPLLLPGMTVAAVSLAAFELLK</sequence>
<keyword evidence="1" id="KW-1133">Transmembrane helix</keyword>
<feature type="transmembrane region" description="Helical" evidence="1">
    <location>
        <begin position="52"/>
        <end position="76"/>
    </location>
</feature>
<dbReference type="RefSeq" id="WP_013843760.1">
    <property type="nucleotide sequence ID" value="NC_015589.1"/>
</dbReference>
<feature type="transmembrane region" description="Helical" evidence="1">
    <location>
        <begin position="172"/>
        <end position="191"/>
    </location>
</feature>
<reference evidence="3" key="1">
    <citation type="submission" date="2011-05" db="EMBL/GenBank/DDBJ databases">
        <title>Complete sequence of Desulfotomaculum ruminis DSM 2154.</title>
        <authorList>
            <person name="Lucas S."/>
            <person name="Copeland A."/>
            <person name="Lapidus A."/>
            <person name="Cheng J.-F."/>
            <person name="Goodwin L."/>
            <person name="Pitluck S."/>
            <person name="Lu M."/>
            <person name="Detter J.C."/>
            <person name="Han C."/>
            <person name="Tapia R."/>
            <person name="Land M."/>
            <person name="Hauser L."/>
            <person name="Kyrpides N."/>
            <person name="Ivanova N."/>
            <person name="Mikhailova N."/>
            <person name="Pagani I."/>
            <person name="Stams A.J.M."/>
            <person name="Plugge C.M."/>
            <person name="Muyzer G."/>
            <person name="Kuever J."/>
            <person name="Parshina S.N."/>
            <person name="Ivanova A.E."/>
            <person name="Nazina T.N."/>
            <person name="Brambilla E."/>
            <person name="Spring S."/>
            <person name="Klenk H.-P."/>
            <person name="Woyke T."/>
        </authorList>
    </citation>
    <scope>NUCLEOTIDE SEQUENCE [LARGE SCALE GENOMIC DNA]</scope>
    <source>
        <strain evidence="3">ATCC 23193 / DSM 2154 / NCIB 8452 / DL</strain>
    </source>
</reference>
<dbReference type="OrthoDB" id="367235at2"/>
<dbReference type="Proteomes" id="UP000009234">
    <property type="component" value="Chromosome"/>
</dbReference>
<keyword evidence="1" id="KW-0472">Membrane</keyword>
<dbReference type="PANTHER" id="PTHR39556:SF1">
    <property type="entry name" value="PROTEIN, PUTATIVE-RELATED"/>
    <property type="match status" value="1"/>
</dbReference>
<feature type="transmembrane region" description="Helical" evidence="1">
    <location>
        <begin position="97"/>
        <end position="118"/>
    </location>
</feature>
<feature type="transmembrane region" description="Helical" evidence="1">
    <location>
        <begin position="231"/>
        <end position="257"/>
    </location>
</feature>
<dbReference type="AlphaFoldDB" id="F6DQL8"/>
<keyword evidence="1" id="KW-0812">Transmembrane</keyword>
<evidence type="ECO:0000313" key="2">
    <source>
        <dbReference type="EMBL" id="AEG62015.1"/>
    </source>
</evidence>
<dbReference type="Pfam" id="PF04165">
    <property type="entry name" value="DUF401"/>
    <property type="match status" value="1"/>
</dbReference>
<proteinExistence type="predicted"/>
<dbReference type="PANTHER" id="PTHR39556">
    <property type="entry name" value="PROTEIN, PUTATIVE-RELATED"/>
    <property type="match status" value="1"/>
</dbReference>
<evidence type="ECO:0000313" key="3">
    <source>
        <dbReference type="Proteomes" id="UP000009234"/>
    </source>
</evidence>
<dbReference type="HOGENOM" id="CLU_056143_0_0_9"/>
<dbReference type="EMBL" id="CP002780">
    <property type="protein sequence ID" value="AEG62015.1"/>
    <property type="molecule type" value="Genomic_DNA"/>
</dbReference>
<protein>
    <recommendedName>
        <fullName evidence="4">DUF401 family protein</fullName>
    </recommendedName>
</protein>
<keyword evidence="3" id="KW-1185">Reference proteome</keyword>
<name>F6DQL8_DESRL</name>
<dbReference type="InterPro" id="IPR007294">
    <property type="entry name" value="DUF401"/>
</dbReference>
<reference evidence="2 3" key="2">
    <citation type="journal article" date="2012" name="Stand. Genomic Sci.">
        <title>Complete genome sequence of the sulfate-reducing firmicute Desulfotomaculum ruminis type strain (DL(T)).</title>
        <authorList>
            <person name="Spring S."/>
            <person name="Visser M."/>
            <person name="Lu M."/>
            <person name="Copeland A."/>
            <person name="Lapidus A."/>
            <person name="Lucas S."/>
            <person name="Cheng J.F."/>
            <person name="Han C."/>
            <person name="Tapia R."/>
            <person name="Goodwin L.A."/>
            <person name="Pitluck S."/>
            <person name="Ivanova N."/>
            <person name="Land M."/>
            <person name="Hauser L."/>
            <person name="Larimer F."/>
            <person name="Rohde M."/>
            <person name="Goker M."/>
            <person name="Detter J.C."/>
            <person name="Kyrpides N.C."/>
            <person name="Woyke T."/>
            <person name="Schaap P.J."/>
            <person name="Plugge C.M."/>
            <person name="Muyzer G."/>
            <person name="Kuever J."/>
            <person name="Pereira I.A."/>
            <person name="Parshina S.N."/>
            <person name="Bernier-Latmani R."/>
            <person name="Stams A.J."/>
            <person name="Klenk H.P."/>
        </authorList>
    </citation>
    <scope>NUCLEOTIDE SEQUENCE [LARGE SCALE GENOMIC DNA]</scope>
    <source>
        <strain evidence="3">ATCC 23193 / DSM 2154 / NCIB 8452 / DL</strain>
    </source>
</reference>
<gene>
    <name evidence="2" type="ordered locus">Desru_3815</name>
</gene>
<evidence type="ECO:0008006" key="4">
    <source>
        <dbReference type="Google" id="ProtNLM"/>
    </source>
</evidence>
<evidence type="ECO:0000256" key="1">
    <source>
        <dbReference type="SAM" id="Phobius"/>
    </source>
</evidence>